<evidence type="ECO:0000313" key="3">
    <source>
        <dbReference type="Proteomes" id="UP000654257"/>
    </source>
</evidence>
<evidence type="ECO:0000313" key="2">
    <source>
        <dbReference type="EMBL" id="GGG03411.1"/>
    </source>
</evidence>
<dbReference type="AlphaFoldDB" id="A0A917CZE8"/>
<dbReference type="Proteomes" id="UP000654257">
    <property type="component" value="Unassembled WGS sequence"/>
</dbReference>
<keyword evidence="1" id="KW-1133">Transmembrane helix</keyword>
<reference evidence="2" key="1">
    <citation type="journal article" date="2014" name="Int. J. Syst. Evol. Microbiol.">
        <title>Complete genome sequence of Corynebacterium casei LMG S-19264T (=DSM 44701T), isolated from a smear-ripened cheese.</title>
        <authorList>
            <consortium name="US DOE Joint Genome Institute (JGI-PGF)"/>
            <person name="Walter F."/>
            <person name="Albersmeier A."/>
            <person name="Kalinowski J."/>
            <person name="Ruckert C."/>
        </authorList>
    </citation>
    <scope>NUCLEOTIDE SEQUENCE</scope>
    <source>
        <strain evidence="2">CCM 7905</strain>
    </source>
</reference>
<evidence type="ECO:0000256" key="1">
    <source>
        <dbReference type="SAM" id="Phobius"/>
    </source>
</evidence>
<keyword evidence="3" id="KW-1185">Reference proteome</keyword>
<feature type="transmembrane region" description="Helical" evidence="1">
    <location>
        <begin position="49"/>
        <end position="68"/>
    </location>
</feature>
<comment type="caution">
    <text evidence="2">The sequence shown here is derived from an EMBL/GenBank/DDBJ whole genome shotgun (WGS) entry which is preliminary data.</text>
</comment>
<dbReference type="EMBL" id="BMCU01000002">
    <property type="protein sequence ID" value="GGG03411.1"/>
    <property type="molecule type" value="Genomic_DNA"/>
</dbReference>
<proteinExistence type="predicted"/>
<protein>
    <submittedName>
        <fullName evidence="2">Uncharacterized protein</fullName>
    </submittedName>
</protein>
<organism evidence="2 3">
    <name type="scientific">Rhodococcoides trifolii</name>
    <dbReference type="NCBI Taxonomy" id="908250"/>
    <lineage>
        <taxon>Bacteria</taxon>
        <taxon>Bacillati</taxon>
        <taxon>Actinomycetota</taxon>
        <taxon>Actinomycetes</taxon>
        <taxon>Mycobacteriales</taxon>
        <taxon>Nocardiaceae</taxon>
        <taxon>Rhodococcoides</taxon>
    </lineage>
</organism>
<gene>
    <name evidence="2" type="ORF">GCM10007304_16890</name>
</gene>
<sequence>MAFGATHALSAITGLRELLSPTIIVVLPSVAEWIQDTRLGWVMLGKRSSSMTIVIVIVVLTVIATLGIDRP</sequence>
<accession>A0A917CZE8</accession>
<name>A0A917CZE8_9NOCA</name>
<keyword evidence="1" id="KW-0472">Membrane</keyword>
<reference evidence="2" key="2">
    <citation type="submission" date="2020-09" db="EMBL/GenBank/DDBJ databases">
        <authorList>
            <person name="Sun Q."/>
            <person name="Sedlacek I."/>
        </authorList>
    </citation>
    <scope>NUCLEOTIDE SEQUENCE</scope>
    <source>
        <strain evidence="2">CCM 7905</strain>
    </source>
</reference>
<keyword evidence="1" id="KW-0812">Transmembrane</keyword>